<evidence type="ECO:0000256" key="6">
    <source>
        <dbReference type="SAM" id="Phobius"/>
    </source>
</evidence>
<feature type="domain" description="Teneurin-like YD-shell" evidence="8">
    <location>
        <begin position="1228"/>
        <end position="1363"/>
    </location>
</feature>
<dbReference type="SUPFAM" id="SSF69318">
    <property type="entry name" value="Integrin alpha N-terminal domain"/>
    <property type="match status" value="1"/>
</dbReference>
<organism evidence="9 10">
    <name type="scientific">endosymbiont of Escarpia spicata</name>
    <dbReference type="NCBI Taxonomy" id="2200908"/>
    <lineage>
        <taxon>Bacteria</taxon>
        <taxon>Pseudomonadati</taxon>
        <taxon>Pseudomonadota</taxon>
        <taxon>Gammaproteobacteria</taxon>
        <taxon>sulfur-oxidizing symbionts</taxon>
    </lineage>
</organism>
<protein>
    <recommendedName>
        <fullName evidence="8">Teneurin-like YD-shell domain-containing protein</fullName>
    </recommendedName>
</protein>
<evidence type="ECO:0000256" key="1">
    <source>
        <dbReference type="ARBA" id="ARBA00004613"/>
    </source>
</evidence>
<feature type="coiled-coil region" evidence="5">
    <location>
        <begin position="1383"/>
        <end position="1438"/>
    </location>
</feature>
<evidence type="ECO:0000256" key="7">
    <source>
        <dbReference type="SAM" id="SignalP"/>
    </source>
</evidence>
<comment type="caution">
    <text evidence="9">The sequence shown here is derived from an EMBL/GenBank/DDBJ whole genome shotgun (WGS) entry which is preliminary data.</text>
</comment>
<evidence type="ECO:0000256" key="2">
    <source>
        <dbReference type="ARBA" id="ARBA00022525"/>
    </source>
</evidence>
<sequence>MDMRLTARFSGVFCASLIFLANAAANSGLVGSLEGEAQVNQGTLDYTLPVDLPEGPNGLAPGLSISYSPRNPNGVLGIGFKLTGESAITRCPANKEIDGERGGVGFDNRDRYCLDGQRLIAIAGQDGEDGTEYRTVAESYARIESHGSLGSGPERWTVWSKQGYILEYGDLSNTRTSAAGRVEPAAWKLSSRRDRFDNRIQYHYRKDGGLSVPDAIEYSVHRVEFEYEARPDNLSAYQFGERRDLGLRLASLNILSDGEKLREYSFSYEFDETLPFSRISAIQLCDGLGECSPATRFEWNENTGFDFFNDPSILTGNTFSTFALGDLNQDGLTDLCYLNQGLYCGLSNGDHPVGYSKWADRLDAKHWHKPKISGTLMLLDLNGDMKSDYCIQDNRGILCGLSDGQEFSNNRYWTRSLNRKDTLRFSDINSDGYVDICKFGNDGVSCVLNRNGKRFGPLVTLSESGWPAGSDDIKNNTLNFIDINGDSLIDICGADDQGFRCALGLGVDADDMPLFGEKESWSAEFGRQWANKGFAGTFRYGDLNADGLSDICFRQSRNYSCAINTGSAFASLKKRVDVTYEWGTDEDMEKNHNDNSLNLLDINVDGRADVCTGSGSEAFSCALNNGEDFDVMRKYASLKPSVDVMTLYGGTKVMPKENPLRMTDINNDGSPDVCYRSYKGINCTIGNDNMANLLAAVTTGYGARTEFEYGRLSDEDLYERYEDAVAPVFDMQGVTRLVRSISSSDGIGGMNRISYHYAGLKTHKDDGSLGFAEVSSHNHTTNRKHITRYYQLGDFSGRVREIEERVGDVVILRNRLTYRELPSYFDNVVSVQPHTQVLEQYELDGSHIKTEQTNHAEYDEYGNALRMVVEINGANGDFVRKESNSVYRNDESAWLIGNPLNVEVTHSTREGTLTRSTGFDYDHVNGVLRSEVIEPGNSLSLTSEFEYDEYGNRTGTVLSGQGVQPRRSSTTYDSSGRFPIRRANALGHEETIEYDPSCGLPVKQTGPNGISAHWGYDTLCRKTTERRADGTETRWAYEWSDGANAGLIFDDFSVYKITESATSVSPKTVYYDALNREVRTLTRGFNGKNVYQDKQYNAKGQIIAATLPYFEGEFPGANAYWVTSEYDEMGRVVVQNKPSETGHIPTYYSYQGLTTTVIDPEGRARVVTKNLLEKDAQVVEAGISTITYTYDPIGNLIATDTNGFIIRNRYDNRGNKVSMDDPSMGHWTYRYNAYDELLRQKDAKGQVVKQSYDLLGRLVRRETAEGVATWEYDIAENGIGKLAKTTSPDNSRSFEYDALGRAVSTKIKIGEKSFTKQVAYDAQSRPVKETFPDGIEIERVYNQDGYLKTVRMPKKEVWDYDYIRLEESLDAFAKEIFSLQNRMMSHEKKAKALYEKAEAARATELLALQKASDASDDAQRLELLAQQLTAKAEEQRRQAAYYRQVSSKYTRAYGDRLFEYMDSSGGQARYRYSYCNNYNRKGKCNGYGHYDVQVPIAIFPTKRCGSAKSIYQDQYWKYGAATSYVCAGGPPANVNFARYFSGKASNIGPTLLTMEAGFRQDAAEEKRQLEAQYKEKSKKDKELAESYYAQAKEQMQFLDEVVTKLQDYQAASDIIQRQLDGYNNNEGYVTLWSATSRDASGRLKGEFTGNGYLTQRIFDPYSGRLKEIKTGVAENDPIRNLHYSYDNVDNVTQRDDRVNGISENYQYDSLDRLQQAGYYGVGTGVSDTLSYSYDINGNILHKSNAGTMSYDQGNRILALNRNDGTYEDYTYDANGNMVSGSGREIEWTSFNKPLRIKTKDADVSFAYGPDNSRVSKQSLDQEGQETTWYIGKGYELITAVDMDGNHIERKKHFIYADGEVIAIQVRTIENGQKQADQTRYLHKDALGSVDTITDSHGAIIARMGYTPFGQRRAVNGQEIDQSFQRKLTNRGYTGHEQIDNIGLVHMNARLYDPEIGRFLSADIYIQEPGLSQNFNRYIYVMNNPLKYNDPSGHFINFIIGAIIMIVSQFIDNPYIRMIGMVVGMAMMGGVFFGEALFTAAAGGSGASGAFITVGSTSFQVAAGQITLAALNGAAIGAVVGGATTGTLKGALKGAAFGAVSGAAAGYIGHGGNGGGRLFDSDGITSLAHGVSQGAISEMRGGDFKSGFVGAFVAHMSPAARWAKTNAAPMPIRTMTAAALGGLASAATGGSFAAGAYHAAMVHLFNAEGQYDSDRVKATCDDSVECTRKVSNVSNVARYKRPPLVSSLSKSFGWAEGVAAATDVYIQLDFRTKIIDTIEFSYYESKYLVREWWVYGDYMVGPSDYEAWYPDPDIPTQRELLNSREVGLVPIEEVPFDLR</sequence>
<dbReference type="Pfam" id="PF25023">
    <property type="entry name" value="TEN_YD-shell"/>
    <property type="match status" value="2"/>
</dbReference>
<name>A0A370DS08_9GAMM</name>
<feature type="chain" id="PRO_5016802046" description="Teneurin-like YD-shell domain-containing protein" evidence="7">
    <location>
        <begin position="24"/>
        <end position="2338"/>
    </location>
</feature>
<dbReference type="InterPro" id="IPR028994">
    <property type="entry name" value="Integrin_alpha_N"/>
</dbReference>
<evidence type="ECO:0000256" key="5">
    <source>
        <dbReference type="SAM" id="Coils"/>
    </source>
</evidence>
<dbReference type="Proteomes" id="UP000254771">
    <property type="component" value="Unassembled WGS sequence"/>
</dbReference>
<dbReference type="Gene3D" id="2.180.10.10">
    <property type="entry name" value="RHS repeat-associated core"/>
    <property type="match status" value="3"/>
</dbReference>
<evidence type="ECO:0000256" key="4">
    <source>
        <dbReference type="ARBA" id="ARBA00023026"/>
    </source>
</evidence>
<keyword evidence="6" id="KW-1133">Transmembrane helix</keyword>
<proteinExistence type="predicted"/>
<dbReference type="NCBIfam" id="TIGR03696">
    <property type="entry name" value="Rhs_assc_core"/>
    <property type="match status" value="1"/>
</dbReference>
<dbReference type="PANTHER" id="PTHR32305">
    <property type="match status" value="1"/>
</dbReference>
<feature type="coiled-coil region" evidence="5">
    <location>
        <begin position="1559"/>
        <end position="1625"/>
    </location>
</feature>
<keyword evidence="7" id="KW-0732">Signal</keyword>
<evidence type="ECO:0000259" key="8">
    <source>
        <dbReference type="Pfam" id="PF25023"/>
    </source>
</evidence>
<keyword evidence="6" id="KW-0812">Transmembrane</keyword>
<comment type="subcellular location">
    <subcellularLocation>
        <location evidence="1">Secreted</location>
    </subcellularLocation>
</comment>
<keyword evidence="3" id="KW-0677">Repeat</keyword>
<dbReference type="EMBL" id="QFXE01000007">
    <property type="protein sequence ID" value="RDH87107.1"/>
    <property type="molecule type" value="Genomic_DNA"/>
</dbReference>
<dbReference type="InterPro" id="IPR056823">
    <property type="entry name" value="TEN-like_YD-shell"/>
</dbReference>
<keyword evidence="5" id="KW-0175">Coiled coil</keyword>
<dbReference type="InterPro" id="IPR022385">
    <property type="entry name" value="Rhs_assc_core"/>
</dbReference>
<reference evidence="9 10" key="1">
    <citation type="journal article" date="2018" name="ISME J.">
        <title>Endosymbiont genomes yield clues of tubeworm success.</title>
        <authorList>
            <person name="Li Y."/>
            <person name="Liles M.R."/>
            <person name="Halanych K.M."/>
        </authorList>
    </citation>
    <scope>NUCLEOTIDE SEQUENCE [LARGE SCALE GENOMIC DNA]</scope>
    <source>
        <strain evidence="9">A1462</strain>
    </source>
</reference>
<dbReference type="NCBIfam" id="TIGR01643">
    <property type="entry name" value="YD_repeat_2x"/>
    <property type="match status" value="1"/>
</dbReference>
<keyword evidence="10" id="KW-1185">Reference proteome</keyword>
<keyword evidence="2" id="KW-0964">Secreted</keyword>
<dbReference type="GO" id="GO:0005576">
    <property type="term" value="C:extracellular region"/>
    <property type="evidence" value="ECO:0007669"/>
    <property type="project" value="UniProtKB-SubCell"/>
</dbReference>
<feature type="signal peptide" evidence="7">
    <location>
        <begin position="1"/>
        <end position="23"/>
    </location>
</feature>
<dbReference type="InterPro" id="IPR006530">
    <property type="entry name" value="YD"/>
</dbReference>
<keyword evidence="4" id="KW-0843">Virulence</keyword>
<dbReference type="PANTHER" id="PTHR32305:SF15">
    <property type="entry name" value="PROTEIN RHSA-RELATED"/>
    <property type="match status" value="1"/>
</dbReference>
<dbReference type="InterPro" id="IPR003284">
    <property type="entry name" value="Sal_SpvB"/>
</dbReference>
<feature type="transmembrane region" description="Helical" evidence="6">
    <location>
        <begin position="2017"/>
        <end position="2037"/>
    </location>
</feature>
<keyword evidence="6" id="KW-0472">Membrane</keyword>
<evidence type="ECO:0000256" key="3">
    <source>
        <dbReference type="ARBA" id="ARBA00022737"/>
    </source>
</evidence>
<evidence type="ECO:0000313" key="10">
    <source>
        <dbReference type="Proteomes" id="UP000254771"/>
    </source>
</evidence>
<dbReference type="Pfam" id="PF03534">
    <property type="entry name" value="SpvB"/>
    <property type="match status" value="1"/>
</dbReference>
<dbReference type="GO" id="GO:0005737">
    <property type="term" value="C:cytoplasm"/>
    <property type="evidence" value="ECO:0007669"/>
    <property type="project" value="InterPro"/>
</dbReference>
<accession>A0A370DS08</accession>
<feature type="transmembrane region" description="Helical" evidence="6">
    <location>
        <begin position="1991"/>
        <end position="2010"/>
    </location>
</feature>
<evidence type="ECO:0000313" key="9">
    <source>
        <dbReference type="EMBL" id="RDH87107.1"/>
    </source>
</evidence>
<gene>
    <name evidence="9" type="ORF">DIZ78_06365</name>
</gene>
<dbReference type="InterPro" id="IPR050708">
    <property type="entry name" value="T6SS_VgrG/RHS"/>
</dbReference>
<feature type="domain" description="Teneurin-like YD-shell" evidence="8">
    <location>
        <begin position="1653"/>
        <end position="1984"/>
    </location>
</feature>